<gene>
    <name evidence="1" type="ORF">VFH_II108760</name>
</gene>
<dbReference type="AlphaFoldDB" id="A0AAV0ZM78"/>
<accession>A0AAV0ZM78</accession>
<sequence length="105" mass="11881">MEICGILKHIENIDCFPIAKLSSQSNPEIDPRFVKFYGDEITKSWTVLNNQGVHHEPIINKVSIHPLVISGWSCLEAYYNLPKEVVATVIITYSSVSEQKSYNLS</sequence>
<evidence type="ECO:0000313" key="1">
    <source>
        <dbReference type="EMBL" id="CAI8598029.1"/>
    </source>
</evidence>
<name>A0AAV0ZM78_VICFA</name>
<dbReference type="Proteomes" id="UP001157006">
    <property type="component" value="Chromosome 2"/>
</dbReference>
<keyword evidence="2" id="KW-1185">Reference proteome</keyword>
<proteinExistence type="predicted"/>
<protein>
    <submittedName>
        <fullName evidence="1">Uncharacterized protein</fullName>
    </submittedName>
</protein>
<organism evidence="1 2">
    <name type="scientific">Vicia faba</name>
    <name type="common">Broad bean</name>
    <name type="synonym">Faba vulgaris</name>
    <dbReference type="NCBI Taxonomy" id="3906"/>
    <lineage>
        <taxon>Eukaryota</taxon>
        <taxon>Viridiplantae</taxon>
        <taxon>Streptophyta</taxon>
        <taxon>Embryophyta</taxon>
        <taxon>Tracheophyta</taxon>
        <taxon>Spermatophyta</taxon>
        <taxon>Magnoliopsida</taxon>
        <taxon>eudicotyledons</taxon>
        <taxon>Gunneridae</taxon>
        <taxon>Pentapetalae</taxon>
        <taxon>rosids</taxon>
        <taxon>fabids</taxon>
        <taxon>Fabales</taxon>
        <taxon>Fabaceae</taxon>
        <taxon>Papilionoideae</taxon>
        <taxon>50 kb inversion clade</taxon>
        <taxon>NPAAA clade</taxon>
        <taxon>Hologalegina</taxon>
        <taxon>IRL clade</taxon>
        <taxon>Fabeae</taxon>
        <taxon>Vicia</taxon>
    </lineage>
</organism>
<reference evidence="1 2" key="1">
    <citation type="submission" date="2023-01" db="EMBL/GenBank/DDBJ databases">
        <authorList>
            <person name="Kreplak J."/>
        </authorList>
    </citation>
    <scope>NUCLEOTIDE SEQUENCE [LARGE SCALE GENOMIC DNA]</scope>
</reference>
<dbReference type="EMBL" id="OX451737">
    <property type="protein sequence ID" value="CAI8598029.1"/>
    <property type="molecule type" value="Genomic_DNA"/>
</dbReference>
<evidence type="ECO:0000313" key="2">
    <source>
        <dbReference type="Proteomes" id="UP001157006"/>
    </source>
</evidence>